<dbReference type="InterPro" id="IPR008040">
    <property type="entry name" value="Hydant_A_N"/>
</dbReference>
<organism evidence="4 5">
    <name type="scientific">Candidatus Segetimicrobium genomatis</name>
    <dbReference type="NCBI Taxonomy" id="2569760"/>
    <lineage>
        <taxon>Bacteria</taxon>
        <taxon>Bacillati</taxon>
        <taxon>Candidatus Sysuimicrobiota</taxon>
        <taxon>Candidatus Sysuimicrobiia</taxon>
        <taxon>Candidatus Sysuimicrobiales</taxon>
        <taxon>Candidatus Segetimicrobiaceae</taxon>
        <taxon>Candidatus Segetimicrobium</taxon>
    </lineage>
</organism>
<evidence type="ECO:0000259" key="1">
    <source>
        <dbReference type="Pfam" id="PF01968"/>
    </source>
</evidence>
<feature type="domain" description="Acetophenone carboxylase-like C-terminal" evidence="3">
    <location>
        <begin position="479"/>
        <end position="641"/>
    </location>
</feature>
<dbReference type="EMBL" id="VBAM01000317">
    <property type="protein sequence ID" value="TMJ10073.1"/>
    <property type="molecule type" value="Genomic_DNA"/>
</dbReference>
<protein>
    <submittedName>
        <fullName evidence="4">Hydantoinase/oxoprolinase family protein</fullName>
    </submittedName>
</protein>
<dbReference type="InterPro" id="IPR043129">
    <property type="entry name" value="ATPase_NBD"/>
</dbReference>
<comment type="caution">
    <text evidence="4">The sequence shown here is derived from an EMBL/GenBank/DDBJ whole genome shotgun (WGS) entry which is preliminary data.</text>
</comment>
<evidence type="ECO:0000259" key="2">
    <source>
        <dbReference type="Pfam" id="PF05378"/>
    </source>
</evidence>
<dbReference type="GO" id="GO:0005829">
    <property type="term" value="C:cytosol"/>
    <property type="evidence" value="ECO:0007669"/>
    <property type="project" value="TreeGrafter"/>
</dbReference>
<dbReference type="InterPro" id="IPR002821">
    <property type="entry name" value="Hydantoinase_A"/>
</dbReference>
<gene>
    <name evidence="4" type="ORF">E6H02_08375</name>
</gene>
<dbReference type="InterPro" id="IPR049517">
    <property type="entry name" value="ACX-like_C"/>
</dbReference>
<dbReference type="Proteomes" id="UP000320393">
    <property type="component" value="Unassembled WGS sequence"/>
</dbReference>
<dbReference type="AlphaFoldDB" id="A0A537LPZ0"/>
<dbReference type="GO" id="GO:0017168">
    <property type="term" value="F:5-oxoprolinase (ATP-hydrolyzing) activity"/>
    <property type="evidence" value="ECO:0007669"/>
    <property type="project" value="TreeGrafter"/>
</dbReference>
<name>A0A537LPZ0_9BACT</name>
<proteinExistence type="predicted"/>
<feature type="domain" description="Hydantoinase/oxoprolinase N-terminal" evidence="2">
    <location>
        <begin position="6"/>
        <end position="154"/>
    </location>
</feature>
<dbReference type="Pfam" id="PF01968">
    <property type="entry name" value="Hydantoinase_A"/>
    <property type="match status" value="1"/>
</dbReference>
<evidence type="ECO:0000259" key="3">
    <source>
        <dbReference type="Pfam" id="PF19278"/>
    </source>
</evidence>
<dbReference type="PANTHER" id="PTHR11365:SF23">
    <property type="entry name" value="HYPOTHETICAL 5-OXOPROLINASE (EUROFUNG)-RELATED"/>
    <property type="match status" value="1"/>
</dbReference>
<dbReference type="Pfam" id="PF05378">
    <property type="entry name" value="Hydant_A_N"/>
    <property type="match status" value="1"/>
</dbReference>
<evidence type="ECO:0000313" key="4">
    <source>
        <dbReference type="EMBL" id="TMJ10073.1"/>
    </source>
</evidence>
<dbReference type="Pfam" id="PF19278">
    <property type="entry name" value="Hydant_A_C"/>
    <property type="match status" value="1"/>
</dbReference>
<evidence type="ECO:0000313" key="5">
    <source>
        <dbReference type="Proteomes" id="UP000320393"/>
    </source>
</evidence>
<dbReference type="GO" id="GO:0006749">
    <property type="term" value="P:glutathione metabolic process"/>
    <property type="evidence" value="ECO:0007669"/>
    <property type="project" value="TreeGrafter"/>
</dbReference>
<feature type="domain" description="Hydantoinase A/oxoprolinase" evidence="1">
    <location>
        <begin position="176"/>
        <end position="461"/>
    </location>
</feature>
<dbReference type="PANTHER" id="PTHR11365">
    <property type="entry name" value="5-OXOPROLINASE RELATED"/>
    <property type="match status" value="1"/>
</dbReference>
<sequence length="652" mass="69194">MGGRFRVGIDVGGTFTDLVAHPSDGGTLRMLKVPTTPDPSQAVLEGLETLLGPDDEVAGLTHGTTVVTNAMLEGRGARTALVTTRGFRDVLEIGRQQRDHLYRLDVPGRAPPPVPRSLRFAATALRRARADAVAVSLLHAYINPSHERRIAELLAGTVPHISLSSDVNPEHREYERTHTTCANAVLAPLVDRYLTDLEAGLARGHRAAMLRLMQSSGGMATPAAMRRIPLAMLLSGPAGGVAAAQAVAARAGVLDAVTFDMGGTSTDVCLVRDGRVETVSERRVLGQPVRMRSLAVESIGAGGGSIARVDRAGALRVGPQSAGAVPGPACYGRGGEDATVTDACVVLGYLNPEASFGGLRLDPDRALRAVESVGSRLGLAAHEAASGIVEIANAAMTRAIRAVSVHRGYDVRRCCLIAYGGAGPIHAGRLAQTLGMSRVLVPSYSSAFSAYGCLVADLRYDAARTARGRLRDGGSAWEGVFRQMEVELLTQLEREQVRAARVVLRRSMDLRYEGQNYEIEVPVEPGEEGEAVRRRFTEVHRRLYEYATDEAVEGITARVAAVVLTPAAPPAEVGAGAPAGEGANAVGGGPRRAHYYGLGWIPTPVYSRERLSPGRQIDGPAIVEDVWSTVLVYPGQRGRRDAAGHLWIEATL</sequence>
<accession>A0A537LPZ0</accession>
<dbReference type="InterPro" id="IPR045079">
    <property type="entry name" value="Oxoprolinase-like"/>
</dbReference>
<dbReference type="SUPFAM" id="SSF53067">
    <property type="entry name" value="Actin-like ATPase domain"/>
    <property type="match status" value="1"/>
</dbReference>
<reference evidence="4 5" key="1">
    <citation type="journal article" date="2019" name="Nat. Microbiol.">
        <title>Mediterranean grassland soil C-N compound turnover is dependent on rainfall and depth, and is mediated by genomically divergent microorganisms.</title>
        <authorList>
            <person name="Diamond S."/>
            <person name="Andeer P.F."/>
            <person name="Li Z."/>
            <person name="Crits-Christoph A."/>
            <person name="Burstein D."/>
            <person name="Anantharaman K."/>
            <person name="Lane K.R."/>
            <person name="Thomas B.C."/>
            <person name="Pan C."/>
            <person name="Northen T.R."/>
            <person name="Banfield J.F."/>
        </authorList>
    </citation>
    <scope>NUCLEOTIDE SEQUENCE [LARGE SCALE GENOMIC DNA]</scope>
    <source>
        <strain evidence="4">NP_5</strain>
    </source>
</reference>